<keyword evidence="1" id="KW-0732">Signal</keyword>
<reference evidence="2 3" key="1">
    <citation type="submission" date="2015-02" db="EMBL/GenBank/DDBJ databases">
        <title>Draft genome sequences of ten Microbacterium spp. with emphasis on heavy metal contaminated environments.</title>
        <authorList>
            <person name="Corretto E."/>
        </authorList>
    </citation>
    <scope>NUCLEOTIDE SEQUENCE [LARGE SCALE GENOMIC DNA]</scope>
    <source>
        <strain evidence="2 3">DSM 12966</strain>
    </source>
</reference>
<dbReference type="Proteomes" id="UP000033572">
    <property type="component" value="Unassembled WGS sequence"/>
</dbReference>
<accession>A0A0F0KYW6</accession>
<comment type="caution">
    <text evidence="2">The sequence shown here is derived from an EMBL/GenBank/DDBJ whole genome shotgun (WGS) entry which is preliminary data.</text>
</comment>
<protein>
    <recommendedName>
        <fullName evidence="4">Antimicrobial peptide, SdpC family</fullName>
    </recommendedName>
</protein>
<feature type="chain" id="PRO_5002444867" description="Antimicrobial peptide, SdpC family" evidence="1">
    <location>
        <begin position="35"/>
        <end position="223"/>
    </location>
</feature>
<sequence length="223" mass="22795">MLLAITLKKRTTAAIGVAAAVALGAAVVTPPAIAAEIAPASEGVTATDSGRDLFSAMYFGVGDMAAQFDADLGDPAYSAFRESVGELGPDLAKVEGVLDALEAKDADVFADFHTEMTSGDVLRVEAEFVDAAEALSTVSDELNFADESEGARVAPGDVTPMAVVPVFVVWVAVAEAAGAVHALTLAVQMNLAWTENVAWSAAGSTGLETEKGIVGLTETLDAY</sequence>
<dbReference type="AlphaFoldDB" id="A0A0F0KYW6"/>
<evidence type="ECO:0000313" key="2">
    <source>
        <dbReference type="EMBL" id="KJL26063.1"/>
    </source>
</evidence>
<proteinExistence type="predicted"/>
<evidence type="ECO:0000256" key="1">
    <source>
        <dbReference type="SAM" id="SignalP"/>
    </source>
</evidence>
<feature type="signal peptide" evidence="1">
    <location>
        <begin position="1"/>
        <end position="34"/>
    </location>
</feature>
<gene>
    <name evidence="2" type="ORF">RN50_00348</name>
</gene>
<name>A0A0F0KYW6_9MICO</name>
<keyword evidence="3" id="KW-1185">Reference proteome</keyword>
<evidence type="ECO:0008006" key="4">
    <source>
        <dbReference type="Google" id="ProtNLM"/>
    </source>
</evidence>
<organism evidence="2 3">
    <name type="scientific">Microbacterium foliorum</name>
    <dbReference type="NCBI Taxonomy" id="104336"/>
    <lineage>
        <taxon>Bacteria</taxon>
        <taxon>Bacillati</taxon>
        <taxon>Actinomycetota</taxon>
        <taxon>Actinomycetes</taxon>
        <taxon>Micrococcales</taxon>
        <taxon>Microbacteriaceae</taxon>
        <taxon>Microbacterium</taxon>
    </lineage>
</organism>
<dbReference type="InterPro" id="IPR023888">
    <property type="entry name" value="SdpC-like"/>
</dbReference>
<dbReference type="EMBL" id="JYIU01000024">
    <property type="protein sequence ID" value="KJL26063.1"/>
    <property type="molecule type" value="Genomic_DNA"/>
</dbReference>
<evidence type="ECO:0000313" key="3">
    <source>
        <dbReference type="Proteomes" id="UP000033572"/>
    </source>
</evidence>
<dbReference type="PATRIC" id="fig|104336.4.peg.364"/>
<dbReference type="Pfam" id="PF26137">
    <property type="entry name" value="Toxin_SdpC"/>
    <property type="match status" value="1"/>
</dbReference>